<gene>
    <name evidence="1" type="ORF">M2283_004331</name>
</gene>
<evidence type="ECO:0000313" key="2">
    <source>
        <dbReference type="Proteomes" id="UP001160499"/>
    </source>
</evidence>
<dbReference type="Proteomes" id="UP001160499">
    <property type="component" value="Unassembled WGS sequence"/>
</dbReference>
<dbReference type="Pfam" id="PF20062">
    <property type="entry name" value="DUF6461"/>
    <property type="match status" value="1"/>
</dbReference>
<evidence type="ECO:0008006" key="3">
    <source>
        <dbReference type="Google" id="ProtNLM"/>
    </source>
</evidence>
<protein>
    <recommendedName>
        <fullName evidence="3">DUF402 domain-containing protein</fullName>
    </recommendedName>
</protein>
<organism evidence="1 2">
    <name type="scientific">Streptomyces pseudovenezuelae</name>
    <dbReference type="NCBI Taxonomy" id="67350"/>
    <lineage>
        <taxon>Bacteria</taxon>
        <taxon>Bacillati</taxon>
        <taxon>Actinomycetota</taxon>
        <taxon>Actinomycetes</taxon>
        <taxon>Kitasatosporales</taxon>
        <taxon>Streptomycetaceae</taxon>
        <taxon>Streptomyces</taxon>
        <taxon>Streptomyces aurantiacus group</taxon>
    </lineage>
</organism>
<name>A0ABT6LL44_9ACTN</name>
<sequence>MTGRTPHARDYAWLRERHAGLRDAYCITLAGAIGPQELLAAVGAGPGTRITGVAGLFEPSFDCWERAAGAELFVGVAALGDWAVMVEVNGYLGVSSPAIRTVSAGRTVVSHYYADAMDRFLWLADGELLLRFEPLHPSRREGSGADRFLVEMRESGFRLDPDQELDLQGAEAAFALAERITGVRLTAELLDSLEFVGAVAPVP</sequence>
<accession>A0ABT6LL44</accession>
<comment type="caution">
    <text evidence="1">The sequence shown here is derived from an EMBL/GenBank/DDBJ whole genome shotgun (WGS) entry which is preliminary data.</text>
</comment>
<keyword evidence="2" id="KW-1185">Reference proteome</keyword>
<evidence type="ECO:0000313" key="1">
    <source>
        <dbReference type="EMBL" id="MDH6217013.1"/>
    </source>
</evidence>
<reference evidence="1 2" key="1">
    <citation type="submission" date="2023-04" db="EMBL/GenBank/DDBJ databases">
        <title>Forest soil microbial communities from Buena Vista Peninsula, Colon Province, Panama.</title>
        <authorList>
            <person name="Bouskill N."/>
        </authorList>
    </citation>
    <scope>NUCLEOTIDE SEQUENCE [LARGE SCALE GENOMIC DNA]</scope>
    <source>
        <strain evidence="1 2">GGS1</strain>
    </source>
</reference>
<proteinExistence type="predicted"/>
<dbReference type="InterPro" id="IPR045592">
    <property type="entry name" value="DUF6461"/>
</dbReference>
<dbReference type="RefSeq" id="WP_280877947.1">
    <property type="nucleotide sequence ID" value="NZ_JARXVH010000006.1"/>
</dbReference>
<dbReference type="EMBL" id="JARXVH010000006">
    <property type="protein sequence ID" value="MDH6217013.1"/>
    <property type="molecule type" value="Genomic_DNA"/>
</dbReference>